<organism evidence="1 2">
    <name type="scientific">Catenulispora acidiphila (strain DSM 44928 / JCM 14897 / NBRC 102108 / NRRL B-24433 / ID139908)</name>
    <dbReference type="NCBI Taxonomy" id="479433"/>
    <lineage>
        <taxon>Bacteria</taxon>
        <taxon>Bacillati</taxon>
        <taxon>Actinomycetota</taxon>
        <taxon>Actinomycetes</taxon>
        <taxon>Catenulisporales</taxon>
        <taxon>Catenulisporaceae</taxon>
        <taxon>Catenulispora</taxon>
    </lineage>
</organism>
<dbReference type="HOGENOM" id="CLU_2506645_0_0_11"/>
<dbReference type="AlphaFoldDB" id="C7QCA7"/>
<proteinExistence type="predicted"/>
<dbReference type="RefSeq" id="WP_015794284.1">
    <property type="nucleotide sequence ID" value="NC_013131.1"/>
</dbReference>
<sequence length="85" mass="9255" precursor="true">MRTRRLRRTGVPALVGLTIAGTMTLSTGTASAGAWLSTGYYFPSQASCSNWAGNVAGAYGWTAWDCRYDPSRQDGMHWLLFAFEG</sequence>
<evidence type="ECO:0000313" key="2">
    <source>
        <dbReference type="Proteomes" id="UP000000851"/>
    </source>
</evidence>
<dbReference type="STRING" id="479433.Caci_5697"/>
<keyword evidence="2" id="KW-1185">Reference proteome</keyword>
<dbReference type="InParanoid" id="C7QCA7"/>
<dbReference type="EMBL" id="CP001700">
    <property type="protein sequence ID" value="ACU74555.1"/>
    <property type="molecule type" value="Genomic_DNA"/>
</dbReference>
<protein>
    <submittedName>
        <fullName evidence="1">Uncharacterized protein</fullName>
    </submittedName>
</protein>
<gene>
    <name evidence="1" type="ordered locus">Caci_5697</name>
</gene>
<dbReference type="KEGG" id="cai:Caci_5697"/>
<evidence type="ECO:0000313" key="1">
    <source>
        <dbReference type="EMBL" id="ACU74555.1"/>
    </source>
</evidence>
<name>C7QCA7_CATAD</name>
<accession>C7QCA7</accession>
<reference evidence="1 2" key="1">
    <citation type="journal article" date="2009" name="Stand. Genomic Sci.">
        <title>Complete genome sequence of Catenulispora acidiphila type strain (ID 139908).</title>
        <authorList>
            <person name="Copeland A."/>
            <person name="Lapidus A."/>
            <person name="Glavina Del Rio T."/>
            <person name="Nolan M."/>
            <person name="Lucas S."/>
            <person name="Chen F."/>
            <person name="Tice H."/>
            <person name="Cheng J.F."/>
            <person name="Bruce D."/>
            <person name="Goodwin L."/>
            <person name="Pitluck S."/>
            <person name="Mikhailova N."/>
            <person name="Pati A."/>
            <person name="Ivanova N."/>
            <person name="Mavromatis K."/>
            <person name="Chen A."/>
            <person name="Palaniappan K."/>
            <person name="Chain P."/>
            <person name="Land M."/>
            <person name="Hauser L."/>
            <person name="Chang Y.J."/>
            <person name="Jeffries C.D."/>
            <person name="Chertkov O."/>
            <person name="Brettin T."/>
            <person name="Detter J.C."/>
            <person name="Han C."/>
            <person name="Ali Z."/>
            <person name="Tindall B.J."/>
            <person name="Goker M."/>
            <person name="Bristow J."/>
            <person name="Eisen J.A."/>
            <person name="Markowitz V."/>
            <person name="Hugenholtz P."/>
            <person name="Kyrpides N.C."/>
            <person name="Klenk H.P."/>
        </authorList>
    </citation>
    <scope>NUCLEOTIDE SEQUENCE [LARGE SCALE GENOMIC DNA]</scope>
    <source>
        <strain evidence="2">DSM 44928 / JCM 14897 / NBRC 102108 / NRRL B-24433 / ID139908</strain>
    </source>
</reference>
<dbReference type="Proteomes" id="UP000000851">
    <property type="component" value="Chromosome"/>
</dbReference>